<sequence>MAPPAQPPRGPIARIAVPRGAQSVQGHRAGIVTRLLAALVDAVVAVLVVAAGYAAALGAAFVVGPRSFTFPDPGFGLLLASFLGVLTCYLALAWATTGRSYGGRLLGLRVVDSRGRRLHVLVAVARALLCVFVPVVIFWVLVSRENRSGADVLLGSSVVYDWTAASERDDGPAARIG</sequence>
<protein>
    <recommendedName>
        <fullName evidence="7">RDD domain-containing protein</fullName>
    </recommendedName>
</protein>
<comment type="caution">
    <text evidence="8">The sequence shown here is derived from an EMBL/GenBank/DDBJ whole genome shotgun (WGS) entry which is preliminary data.</text>
</comment>
<dbReference type="InterPro" id="IPR010432">
    <property type="entry name" value="RDD"/>
</dbReference>
<keyword evidence="2" id="KW-1003">Cell membrane</keyword>
<keyword evidence="9" id="KW-1185">Reference proteome</keyword>
<dbReference type="InterPro" id="IPR051791">
    <property type="entry name" value="Pra-immunoreactive"/>
</dbReference>
<dbReference type="Proteomes" id="UP001501285">
    <property type="component" value="Unassembled WGS sequence"/>
</dbReference>
<evidence type="ECO:0000313" key="9">
    <source>
        <dbReference type="Proteomes" id="UP001501285"/>
    </source>
</evidence>
<dbReference type="PANTHER" id="PTHR36115">
    <property type="entry name" value="PROLINE-RICH ANTIGEN HOMOLOG-RELATED"/>
    <property type="match status" value="1"/>
</dbReference>
<comment type="subcellular location">
    <subcellularLocation>
        <location evidence="1">Cell membrane</location>
        <topology evidence="1">Multi-pass membrane protein</topology>
    </subcellularLocation>
</comment>
<feature type="transmembrane region" description="Helical" evidence="6">
    <location>
        <begin position="35"/>
        <end position="63"/>
    </location>
</feature>
<keyword evidence="3 6" id="KW-0812">Transmembrane</keyword>
<evidence type="ECO:0000259" key="7">
    <source>
        <dbReference type="Pfam" id="PF06271"/>
    </source>
</evidence>
<proteinExistence type="predicted"/>
<name>A0ABN2TUJ8_9MICO</name>
<dbReference type="EMBL" id="BAAANB010000001">
    <property type="protein sequence ID" value="GAA2021829.1"/>
    <property type="molecule type" value="Genomic_DNA"/>
</dbReference>
<evidence type="ECO:0000256" key="4">
    <source>
        <dbReference type="ARBA" id="ARBA00022989"/>
    </source>
</evidence>
<keyword evidence="4 6" id="KW-1133">Transmembrane helix</keyword>
<feature type="transmembrane region" description="Helical" evidence="6">
    <location>
        <begin position="75"/>
        <end position="97"/>
    </location>
</feature>
<evidence type="ECO:0000256" key="6">
    <source>
        <dbReference type="SAM" id="Phobius"/>
    </source>
</evidence>
<dbReference type="Pfam" id="PF06271">
    <property type="entry name" value="RDD"/>
    <property type="match status" value="1"/>
</dbReference>
<dbReference type="PANTHER" id="PTHR36115:SF4">
    <property type="entry name" value="MEMBRANE PROTEIN"/>
    <property type="match status" value="1"/>
</dbReference>
<organism evidence="8 9">
    <name type="scientific">Terrabacter terrae</name>
    <dbReference type="NCBI Taxonomy" id="318434"/>
    <lineage>
        <taxon>Bacteria</taxon>
        <taxon>Bacillati</taxon>
        <taxon>Actinomycetota</taxon>
        <taxon>Actinomycetes</taxon>
        <taxon>Micrococcales</taxon>
        <taxon>Intrasporangiaceae</taxon>
        <taxon>Terrabacter</taxon>
    </lineage>
</organism>
<evidence type="ECO:0000256" key="3">
    <source>
        <dbReference type="ARBA" id="ARBA00022692"/>
    </source>
</evidence>
<dbReference type="RefSeq" id="WP_343987950.1">
    <property type="nucleotide sequence ID" value="NZ_BAAANB010000001.1"/>
</dbReference>
<evidence type="ECO:0000256" key="2">
    <source>
        <dbReference type="ARBA" id="ARBA00022475"/>
    </source>
</evidence>
<keyword evidence="5 6" id="KW-0472">Membrane</keyword>
<feature type="transmembrane region" description="Helical" evidence="6">
    <location>
        <begin position="118"/>
        <end position="142"/>
    </location>
</feature>
<reference evidence="8 9" key="1">
    <citation type="journal article" date="2019" name="Int. J. Syst. Evol. Microbiol.">
        <title>The Global Catalogue of Microorganisms (GCM) 10K type strain sequencing project: providing services to taxonomists for standard genome sequencing and annotation.</title>
        <authorList>
            <consortium name="The Broad Institute Genomics Platform"/>
            <consortium name="The Broad Institute Genome Sequencing Center for Infectious Disease"/>
            <person name="Wu L."/>
            <person name="Ma J."/>
        </authorList>
    </citation>
    <scope>NUCLEOTIDE SEQUENCE [LARGE SCALE GENOMIC DNA]</scope>
    <source>
        <strain evidence="8 9">JCM 14283</strain>
    </source>
</reference>
<evidence type="ECO:0000256" key="5">
    <source>
        <dbReference type="ARBA" id="ARBA00023136"/>
    </source>
</evidence>
<feature type="domain" description="RDD" evidence="7">
    <location>
        <begin position="29"/>
        <end position="153"/>
    </location>
</feature>
<accession>A0ABN2TUJ8</accession>
<evidence type="ECO:0000256" key="1">
    <source>
        <dbReference type="ARBA" id="ARBA00004651"/>
    </source>
</evidence>
<gene>
    <name evidence="8" type="ORF">GCM10009740_08250</name>
</gene>
<evidence type="ECO:0000313" key="8">
    <source>
        <dbReference type="EMBL" id="GAA2021829.1"/>
    </source>
</evidence>